<gene>
    <name evidence="10" type="ordered locus">Sta7437_3243</name>
</gene>
<keyword evidence="7" id="KW-0175">Coiled coil</keyword>
<dbReference type="EMBL" id="CP003653">
    <property type="protein sequence ID" value="AFZ36750.1"/>
    <property type="molecule type" value="Genomic_DNA"/>
</dbReference>
<evidence type="ECO:0000256" key="7">
    <source>
        <dbReference type="SAM" id="Coils"/>
    </source>
</evidence>
<dbReference type="OrthoDB" id="9775513at2"/>
<comment type="similarity">
    <text evidence="2">Belongs to the membrane fusion protein (MFP) (TC 8.A.1) family.</text>
</comment>
<dbReference type="Gene3D" id="1.20.1600.10">
    <property type="entry name" value="Outer membrane efflux proteins (OEP)"/>
    <property type="match status" value="1"/>
</dbReference>
<evidence type="ECO:0000256" key="8">
    <source>
        <dbReference type="SAM" id="Phobius"/>
    </source>
</evidence>
<dbReference type="Pfam" id="PF26002">
    <property type="entry name" value="Beta-barrel_AprE"/>
    <property type="match status" value="1"/>
</dbReference>
<dbReference type="GO" id="GO:0015562">
    <property type="term" value="F:efflux transmembrane transporter activity"/>
    <property type="evidence" value="ECO:0007669"/>
    <property type="project" value="InterPro"/>
</dbReference>
<dbReference type="Gene3D" id="3.40.50.2300">
    <property type="match status" value="1"/>
</dbReference>
<dbReference type="Gene3D" id="2.40.30.170">
    <property type="match status" value="1"/>
</dbReference>
<evidence type="ECO:0000256" key="4">
    <source>
        <dbReference type="ARBA" id="ARBA00022989"/>
    </source>
</evidence>
<dbReference type="PRINTS" id="PR01490">
    <property type="entry name" value="RTXTOXIND"/>
</dbReference>
<keyword evidence="3 8" id="KW-0812">Transmembrane</keyword>
<evidence type="ECO:0000256" key="6">
    <source>
        <dbReference type="PROSITE-ProRule" id="PRU00169"/>
    </source>
</evidence>
<dbReference type="PANTHER" id="PTHR30386:SF26">
    <property type="entry name" value="TRANSPORT PROTEIN COMB"/>
    <property type="match status" value="1"/>
</dbReference>
<evidence type="ECO:0000256" key="3">
    <source>
        <dbReference type="ARBA" id="ARBA00022692"/>
    </source>
</evidence>
<keyword evidence="11" id="KW-1185">Reference proteome</keyword>
<dbReference type="Pfam" id="PF00072">
    <property type="entry name" value="Response_reg"/>
    <property type="match status" value="1"/>
</dbReference>
<evidence type="ECO:0000256" key="1">
    <source>
        <dbReference type="ARBA" id="ARBA00004167"/>
    </source>
</evidence>
<protein>
    <submittedName>
        <fullName evidence="10">Response regulator receiver protein</fullName>
    </submittedName>
</protein>
<keyword evidence="6" id="KW-0597">Phosphoprotein</keyword>
<dbReference type="PROSITE" id="PS50110">
    <property type="entry name" value="RESPONSE_REGULATORY"/>
    <property type="match status" value="1"/>
</dbReference>
<proteinExistence type="inferred from homology"/>
<evidence type="ECO:0000256" key="5">
    <source>
        <dbReference type="ARBA" id="ARBA00023136"/>
    </source>
</evidence>
<keyword evidence="5 8" id="KW-0472">Membrane</keyword>
<dbReference type="SMART" id="SM00448">
    <property type="entry name" value="REC"/>
    <property type="match status" value="1"/>
</dbReference>
<dbReference type="InterPro" id="IPR001789">
    <property type="entry name" value="Sig_transdc_resp-reg_receiver"/>
</dbReference>
<feature type="coiled-coil region" evidence="7">
    <location>
        <begin position="401"/>
        <end position="492"/>
    </location>
</feature>
<feature type="domain" description="Response regulatory" evidence="9">
    <location>
        <begin position="28"/>
        <end position="144"/>
    </location>
</feature>
<dbReference type="InterPro" id="IPR050739">
    <property type="entry name" value="MFP"/>
</dbReference>
<dbReference type="RefSeq" id="WP_015194412.1">
    <property type="nucleotide sequence ID" value="NC_019748.1"/>
</dbReference>
<dbReference type="Proteomes" id="UP000010473">
    <property type="component" value="Chromosome"/>
</dbReference>
<dbReference type="InterPro" id="IPR058245">
    <property type="entry name" value="NreC/VraR/RcsB-like_REC"/>
</dbReference>
<dbReference type="HOGENOM" id="CLU_023976_0_1_3"/>
<dbReference type="SUPFAM" id="SSF52172">
    <property type="entry name" value="CheY-like"/>
    <property type="match status" value="1"/>
</dbReference>
<dbReference type="STRING" id="111780.Sta7437_3243"/>
<dbReference type="Gene3D" id="2.40.50.100">
    <property type="match status" value="1"/>
</dbReference>
<sequence>MNNAKTSLSDSDSSQWLIKQENNQNKIRIFLVDDQNSILQMLDHFLSSEPDLQVIGSSKNSQSALKQIEALSPDIAIIDIEMPGLNGLAMTGMIHEHFTQTKVLVLSSYDQTEYIQQALKAGAKGYLLKNTPRDELVYAVRFIHKGYLQLGPGLYEKLESERIVSESKLASNSVLAQDASEQPSKIDPYWTATTQQKLDSLPAVWSRAIIYLMTIFAAVILPWAMLSQVDVIASARGKLEPKGKTVRLDAPVSGTVVNINIKEGQQISKGQSLIKLESDLVNADLFQQQRKLEGQQHQLNQLILLKNQQKLVLQTQQQQNQAQQSEKQSQIEQAQQNLNSLQASYNSQLAEKKAQVEQAQEAITASQAAYKLAQIRRDSAREKMPRYRQAYEDGAISQDRFLEAEQQLQESQENMRQALSEIAQAQSRLNEQESGYEKLIQQTLAEIKQTKLRAEEQEKSYQTLVHANNIALLNTQKEIDNFDAQISNVKTEIAQTHSLIDSLEYQLNQRVIYAPIEGTIFQLPIQKAGAVVQPGQMLAQLAPKGVPLIIRAKIDSSESGFLKVGLPVNLKFDAYPFQDYGVIPGRLIWISPDSRLGQNQPEQASTQTEFFELEIELERTLISTGDRLIQLTPGQTATAEIIIRQRRVIDLILDPFKRLRQTGLQM</sequence>
<dbReference type="InterPro" id="IPR058625">
    <property type="entry name" value="MdtA-like_BSH"/>
</dbReference>
<reference evidence="11" key="1">
    <citation type="journal article" date="2013" name="Proc. Natl. Acad. Sci. U.S.A.">
        <title>Improving the coverage of the cyanobacterial phylum using diversity-driven genome sequencing.</title>
        <authorList>
            <person name="Shih P.M."/>
            <person name="Wu D."/>
            <person name="Latifi A."/>
            <person name="Axen S.D."/>
            <person name="Fewer D.P."/>
            <person name="Talla E."/>
            <person name="Calteau A."/>
            <person name="Cai F."/>
            <person name="Tandeau de Marsac N."/>
            <person name="Rippka R."/>
            <person name="Herdman M."/>
            <person name="Sivonen K."/>
            <person name="Coursin T."/>
            <person name="Laurent T."/>
            <person name="Goodwin L."/>
            <person name="Nolan M."/>
            <person name="Davenport K.W."/>
            <person name="Han C.S."/>
            <person name="Rubin E.M."/>
            <person name="Eisen J.A."/>
            <person name="Woyke T."/>
            <person name="Gugger M."/>
            <person name="Kerfeld C.A."/>
        </authorList>
    </citation>
    <scope>NUCLEOTIDE SEQUENCE [LARGE SCALE GENOMIC DNA]</scope>
    <source>
        <strain evidence="11">ATCC 29371 / PCC 7437</strain>
    </source>
</reference>
<keyword evidence="4 8" id="KW-1133">Transmembrane helix</keyword>
<evidence type="ECO:0000313" key="11">
    <source>
        <dbReference type="Proteomes" id="UP000010473"/>
    </source>
</evidence>
<dbReference type="eggNOG" id="COG2197">
    <property type="taxonomic scope" value="Bacteria"/>
</dbReference>
<dbReference type="Pfam" id="PF25917">
    <property type="entry name" value="BSH_RND"/>
    <property type="match status" value="1"/>
</dbReference>
<evidence type="ECO:0000313" key="10">
    <source>
        <dbReference type="EMBL" id="AFZ36750.1"/>
    </source>
</evidence>
<dbReference type="CDD" id="cd17535">
    <property type="entry name" value="REC_NarL-like"/>
    <property type="match status" value="1"/>
</dbReference>
<dbReference type="KEGG" id="scs:Sta7437_3243"/>
<dbReference type="eggNOG" id="COG0845">
    <property type="taxonomic scope" value="Bacteria"/>
</dbReference>
<dbReference type="AlphaFoldDB" id="K9XVY4"/>
<evidence type="ECO:0000259" key="9">
    <source>
        <dbReference type="PROSITE" id="PS50110"/>
    </source>
</evidence>
<evidence type="ECO:0000256" key="2">
    <source>
        <dbReference type="ARBA" id="ARBA00009477"/>
    </source>
</evidence>
<dbReference type="PATRIC" id="fig|111780.3.peg.3364"/>
<dbReference type="InterPro" id="IPR058982">
    <property type="entry name" value="Beta-barrel_AprE"/>
</dbReference>
<dbReference type="SUPFAM" id="SSF111369">
    <property type="entry name" value="HlyD-like secretion proteins"/>
    <property type="match status" value="1"/>
</dbReference>
<dbReference type="InterPro" id="IPR011006">
    <property type="entry name" value="CheY-like_superfamily"/>
</dbReference>
<organism evidence="10 11">
    <name type="scientific">Stanieria cyanosphaera (strain ATCC 29371 / PCC 7437)</name>
    <dbReference type="NCBI Taxonomy" id="111780"/>
    <lineage>
        <taxon>Bacteria</taxon>
        <taxon>Bacillati</taxon>
        <taxon>Cyanobacteriota</taxon>
        <taxon>Cyanophyceae</taxon>
        <taxon>Pleurocapsales</taxon>
        <taxon>Dermocarpellaceae</taxon>
        <taxon>Stanieria</taxon>
    </lineage>
</organism>
<dbReference type="GO" id="GO:0000160">
    <property type="term" value="P:phosphorelay signal transduction system"/>
    <property type="evidence" value="ECO:0007669"/>
    <property type="project" value="InterPro"/>
</dbReference>
<feature type="coiled-coil region" evidence="7">
    <location>
        <begin position="313"/>
        <end position="369"/>
    </location>
</feature>
<name>K9XVY4_STAC7</name>
<feature type="modified residue" description="4-aspartylphosphate" evidence="6">
    <location>
        <position position="79"/>
    </location>
</feature>
<dbReference type="PANTHER" id="PTHR30386">
    <property type="entry name" value="MEMBRANE FUSION SUBUNIT OF EMRAB-TOLC MULTIDRUG EFFLUX PUMP"/>
    <property type="match status" value="1"/>
</dbReference>
<feature type="transmembrane region" description="Helical" evidence="8">
    <location>
        <begin position="208"/>
        <end position="226"/>
    </location>
</feature>
<accession>K9XVY4</accession>
<comment type="subcellular location">
    <subcellularLocation>
        <location evidence="1">Membrane</location>
        <topology evidence="1">Single-pass membrane protein</topology>
    </subcellularLocation>
</comment>